<sequence length="726" mass="82361">MFIYPLKPAKWSAFLVILGIKDLTLHMALKHYSTNPFFFIFGISLLASACQYVHKPSDWDTSKVEIARDEFGVPHIFGKTDADVAYGLAWAHAEDDFETIQMTVLAGKGLAGRVFGEQGAAIDFFVNLLETREIAKEKYEASFSPEFKKVLEGYAAGLNDYAFAHPEEVLYQAAFPISPKEMISAYILSLAQMSGADRAVQAIVGGNVDLIPEDTLPKGSNAIAIHPSRTDSGETFLAINSHQPLEGPVAWYEAHLHSEEGWNALGGLFPGGSMIFHGVNEHLGWAHTVNTPDFLDLYQLKINPEDEDEYLVDGEWLELEERIVWLKVRLWDLITLPVPKKVWKSIYGPTLVTEQGTFSIRLGALDQIGAPEQWWRMNKAKNFTEWKSAMNSMQLSNFNTVYADKYDTIFFVSNGLLPKRTPGFDYAGTVPGDTKKTLWTEFHAFSELPQQVNPSSGYLYNTNHSPFKASSYQDNLFPDDYPMEMGFDLRDNNRSLRFRELMADSGKISWEDFERIKYDQKLPSDLAYRTDMSLLFSLDAAKYPDIEKQILTLKNWNKEASVDSEGAALFAFIYYYWWDEFAKAGKSFDTQLTVEEAVQGIRAAKTHFETHFGKDLVRLGEYQKLVRGDKVLPIWGIDDVLTTIRSTPWENGMRKAAQGESYILMVKFGEDLPIIESINVYGASNRPDSPHYADQMERFLNRDLKPMTLDKAEVLRTAERVYKPGK</sequence>
<dbReference type="GO" id="GO:0046872">
    <property type="term" value="F:metal ion binding"/>
    <property type="evidence" value="ECO:0007669"/>
    <property type="project" value="UniProtKB-KW"/>
</dbReference>
<dbReference type="InterPro" id="IPR002692">
    <property type="entry name" value="S45"/>
</dbReference>
<evidence type="ECO:0000256" key="5">
    <source>
        <dbReference type="PIRSR" id="PIRSR001227-1"/>
    </source>
</evidence>
<dbReference type="InterPro" id="IPR043147">
    <property type="entry name" value="Penicillin_amidase_A-knob"/>
</dbReference>
<protein>
    <submittedName>
        <fullName evidence="7">Acyl-homoserine-lactone acylase</fullName>
    </submittedName>
</protein>
<keyword evidence="2" id="KW-0732">Signal</keyword>
<dbReference type="PIRSF" id="PIRSF001227">
    <property type="entry name" value="Pen_acylase"/>
    <property type="match status" value="1"/>
</dbReference>
<dbReference type="GO" id="GO:0017000">
    <property type="term" value="P:antibiotic biosynthetic process"/>
    <property type="evidence" value="ECO:0007669"/>
    <property type="project" value="InterPro"/>
</dbReference>
<keyword evidence="8" id="KW-1185">Reference proteome</keyword>
<comment type="similarity">
    <text evidence="1">Belongs to the peptidase S45 family.</text>
</comment>
<keyword evidence="6" id="KW-0479">Metal-binding</keyword>
<evidence type="ECO:0000256" key="3">
    <source>
        <dbReference type="ARBA" id="ARBA00022801"/>
    </source>
</evidence>
<gene>
    <name evidence="7" type="ORF">SAMN03080598_01427</name>
</gene>
<feature type="binding site" evidence="6">
    <location>
        <position position="293"/>
    </location>
    <ligand>
        <name>Ca(2+)</name>
        <dbReference type="ChEBI" id="CHEBI:29108"/>
    </ligand>
</feature>
<reference evidence="8" key="1">
    <citation type="submission" date="2016-10" db="EMBL/GenBank/DDBJ databases">
        <authorList>
            <person name="Varghese N."/>
            <person name="Submissions S."/>
        </authorList>
    </citation>
    <scope>NUCLEOTIDE SEQUENCE [LARGE SCALE GENOMIC DNA]</scope>
    <source>
        <strain evidence="8">DSM 17298</strain>
    </source>
</reference>
<dbReference type="EMBL" id="FNVR01000005">
    <property type="protein sequence ID" value="SEF79095.1"/>
    <property type="molecule type" value="Genomic_DNA"/>
</dbReference>
<evidence type="ECO:0000313" key="7">
    <source>
        <dbReference type="EMBL" id="SEF79095.1"/>
    </source>
</evidence>
<dbReference type="SUPFAM" id="SSF56235">
    <property type="entry name" value="N-terminal nucleophile aminohydrolases (Ntn hydrolases)"/>
    <property type="match status" value="1"/>
</dbReference>
<dbReference type="InterPro" id="IPR043146">
    <property type="entry name" value="Penicillin_amidase_N_B-knob"/>
</dbReference>
<evidence type="ECO:0000256" key="4">
    <source>
        <dbReference type="ARBA" id="ARBA00023145"/>
    </source>
</evidence>
<feature type="binding site" evidence="6">
    <location>
        <position position="296"/>
    </location>
    <ligand>
        <name>Ca(2+)</name>
        <dbReference type="ChEBI" id="CHEBI:29108"/>
    </ligand>
</feature>
<keyword evidence="3" id="KW-0378">Hydrolase</keyword>
<dbReference type="InterPro" id="IPR029055">
    <property type="entry name" value="Ntn_hydrolases_N"/>
</dbReference>
<evidence type="ECO:0000313" key="8">
    <source>
        <dbReference type="Proteomes" id="UP000236736"/>
    </source>
</evidence>
<comment type="cofactor">
    <cofactor evidence="6">
        <name>Ca(2+)</name>
        <dbReference type="ChEBI" id="CHEBI:29108"/>
    </cofactor>
    <text evidence="6">Binds 1 Ca(2+) ion per dimer.</text>
</comment>
<keyword evidence="6" id="KW-0106">Calcium</keyword>
<evidence type="ECO:0000256" key="1">
    <source>
        <dbReference type="ARBA" id="ARBA00006586"/>
    </source>
</evidence>
<dbReference type="PANTHER" id="PTHR34218:SF3">
    <property type="entry name" value="ACYL-HOMOSERINE LACTONE ACYLASE PVDQ"/>
    <property type="match status" value="1"/>
</dbReference>
<dbReference type="GO" id="GO:0016811">
    <property type="term" value="F:hydrolase activity, acting on carbon-nitrogen (but not peptide) bonds, in linear amides"/>
    <property type="evidence" value="ECO:0007669"/>
    <property type="project" value="InterPro"/>
</dbReference>
<organism evidence="7 8">
    <name type="scientific">Algoriphagus boritolerans DSM 17298 = JCM 18970</name>
    <dbReference type="NCBI Taxonomy" id="1120964"/>
    <lineage>
        <taxon>Bacteria</taxon>
        <taxon>Pseudomonadati</taxon>
        <taxon>Bacteroidota</taxon>
        <taxon>Cytophagia</taxon>
        <taxon>Cytophagales</taxon>
        <taxon>Cyclobacteriaceae</taxon>
        <taxon>Algoriphagus</taxon>
    </lineage>
</organism>
<accession>A0A1H5UVJ3</accession>
<dbReference type="InterPro" id="IPR014395">
    <property type="entry name" value="Pen/GL7ACA/AHL_acylase"/>
</dbReference>
<dbReference type="STRING" id="1120964.GCA_001313265_02205"/>
<proteinExistence type="inferred from homology"/>
<dbReference type="Gene3D" id="1.10.439.10">
    <property type="entry name" value="Penicillin Amidohydrolase, domain 1"/>
    <property type="match status" value="1"/>
</dbReference>
<dbReference type="CDD" id="cd01936">
    <property type="entry name" value="Ntn_CA"/>
    <property type="match status" value="1"/>
</dbReference>
<evidence type="ECO:0000256" key="6">
    <source>
        <dbReference type="PIRSR" id="PIRSR001227-2"/>
    </source>
</evidence>
<dbReference type="Gene3D" id="1.10.1400.10">
    <property type="match status" value="1"/>
</dbReference>
<evidence type="ECO:0000256" key="2">
    <source>
        <dbReference type="ARBA" id="ARBA00022729"/>
    </source>
</evidence>
<dbReference type="AlphaFoldDB" id="A0A1H5UVJ3"/>
<feature type="active site" description="Nucleophile" evidence="5">
    <location>
        <position position="220"/>
    </location>
</feature>
<dbReference type="Gene3D" id="2.30.120.10">
    <property type="match status" value="1"/>
</dbReference>
<keyword evidence="4" id="KW-0865">Zymogen</keyword>
<dbReference type="Proteomes" id="UP000236736">
    <property type="component" value="Unassembled WGS sequence"/>
</dbReference>
<dbReference type="InterPro" id="IPR023343">
    <property type="entry name" value="Penicillin_amidase_dom1"/>
</dbReference>
<feature type="binding site" evidence="6">
    <location>
        <position position="181"/>
    </location>
    <ligand>
        <name>Ca(2+)</name>
        <dbReference type="ChEBI" id="CHEBI:29108"/>
    </ligand>
</feature>
<name>A0A1H5UVJ3_9BACT</name>
<dbReference type="Pfam" id="PF01804">
    <property type="entry name" value="Penicil_amidase"/>
    <property type="match status" value="1"/>
</dbReference>
<dbReference type="Gene3D" id="3.60.20.10">
    <property type="entry name" value="Glutamine Phosphoribosylpyrophosphate, subunit 1, domain 1"/>
    <property type="match status" value="1"/>
</dbReference>
<dbReference type="PANTHER" id="PTHR34218">
    <property type="entry name" value="PEPTIDASE S45 PENICILLIN AMIDASE"/>
    <property type="match status" value="1"/>
</dbReference>